<reference evidence="9" key="3">
    <citation type="submission" date="2015-06" db="UniProtKB">
        <authorList>
            <consortium name="EnsemblMetazoa"/>
        </authorList>
    </citation>
    <scope>IDENTIFICATION</scope>
</reference>
<accession>R7TMC4</accession>
<dbReference type="EMBL" id="AMQN01012036">
    <property type="status" value="NOT_ANNOTATED_CDS"/>
    <property type="molecule type" value="Genomic_DNA"/>
</dbReference>
<feature type="region of interest" description="Disordered" evidence="5">
    <location>
        <begin position="1"/>
        <end position="21"/>
    </location>
</feature>
<evidence type="ECO:0000313" key="8">
    <source>
        <dbReference type="EMBL" id="ELT94998.1"/>
    </source>
</evidence>
<dbReference type="PRINTS" id="PR00237">
    <property type="entry name" value="GPCRRHODOPSN"/>
</dbReference>
<dbReference type="EMBL" id="KB309254">
    <property type="protein sequence ID" value="ELT94998.1"/>
    <property type="molecule type" value="Genomic_DNA"/>
</dbReference>
<evidence type="ECO:0000256" key="4">
    <source>
        <dbReference type="ARBA" id="ARBA00023136"/>
    </source>
</evidence>
<dbReference type="Pfam" id="PF00001">
    <property type="entry name" value="7tm_1"/>
    <property type="match status" value="1"/>
</dbReference>
<keyword evidence="3 6" id="KW-1133">Transmembrane helix</keyword>
<keyword evidence="2 6" id="KW-0812">Transmembrane</keyword>
<dbReference type="PROSITE" id="PS50262">
    <property type="entry name" value="G_PROTEIN_RECEP_F1_2"/>
    <property type="match status" value="1"/>
</dbReference>
<feature type="transmembrane region" description="Helical" evidence="6">
    <location>
        <begin position="263"/>
        <end position="286"/>
    </location>
</feature>
<feature type="transmembrane region" description="Helical" evidence="6">
    <location>
        <begin position="70"/>
        <end position="89"/>
    </location>
</feature>
<reference evidence="10" key="1">
    <citation type="submission" date="2012-12" db="EMBL/GenBank/DDBJ databases">
        <authorList>
            <person name="Hellsten U."/>
            <person name="Grimwood J."/>
            <person name="Chapman J.A."/>
            <person name="Shapiro H."/>
            <person name="Aerts A."/>
            <person name="Otillar R.P."/>
            <person name="Terry A.Y."/>
            <person name="Boore J.L."/>
            <person name="Simakov O."/>
            <person name="Marletaz F."/>
            <person name="Cho S.-J."/>
            <person name="Edsinger-Gonzales E."/>
            <person name="Havlak P."/>
            <person name="Kuo D.-H."/>
            <person name="Larsson T."/>
            <person name="Lv J."/>
            <person name="Arendt D."/>
            <person name="Savage R."/>
            <person name="Osoegawa K."/>
            <person name="de Jong P."/>
            <person name="Lindberg D.R."/>
            <person name="Seaver E.C."/>
            <person name="Weisblat D.A."/>
            <person name="Putnam N.H."/>
            <person name="Grigoriev I.V."/>
            <person name="Rokhsar D.S."/>
        </authorList>
    </citation>
    <scope>NUCLEOTIDE SEQUENCE</scope>
    <source>
        <strain evidence="10">I ESC-2004</strain>
    </source>
</reference>
<proteinExistence type="predicted"/>
<feature type="transmembrane region" description="Helical" evidence="6">
    <location>
        <begin position="306"/>
        <end position="330"/>
    </location>
</feature>
<sequence length="377" mass="43026">MEAANMTEHGLSSTGDPNLQDESETAASITLRVTNQYILPIICCFGILGIILTVIVLSRKNMCTSTNCHLMALAIADLLFLLLLSTRQIENHLTHWTSGYYQFSIYLDYAVIFMHVFLMASIWLTVMLAVERYIAICQPFLAAKVCSVKRARIFVVSIYVFAFLVRLPAFWEHEVVTRFDTLSNTSISYTKSTELASNVHYLRINPWVVDGILMSILPFILLLVLNVRLIWEVRKSTRYLQATMVASVSAPGRSAGTIKKEELQITVMLISIIIVFFICQAPYVVYTAIFSINKDILSSGSSTGFLIFHQLAIVVLAFKSAVNFIIYCWFSEKFWATLKKIFCRYQICRRFQENNAPNNSYYNLRRYSNNCTRDTSI</sequence>
<protein>
    <recommendedName>
        <fullName evidence="7">G-protein coupled receptors family 1 profile domain-containing protein</fullName>
    </recommendedName>
</protein>
<evidence type="ECO:0000256" key="5">
    <source>
        <dbReference type="SAM" id="MobiDB-lite"/>
    </source>
</evidence>
<dbReference type="AlphaFoldDB" id="R7TMC4"/>
<gene>
    <name evidence="8" type="ORF">CAPTEDRAFT_215199</name>
</gene>
<dbReference type="OrthoDB" id="6286129at2759"/>
<dbReference type="EnsemblMetazoa" id="CapteT215199">
    <property type="protein sequence ID" value="CapteP215199"/>
    <property type="gene ID" value="CapteG215199"/>
</dbReference>
<feature type="transmembrane region" description="Helical" evidence="6">
    <location>
        <begin position="151"/>
        <end position="171"/>
    </location>
</feature>
<reference evidence="8 10" key="2">
    <citation type="journal article" date="2013" name="Nature">
        <title>Insights into bilaterian evolution from three spiralian genomes.</title>
        <authorList>
            <person name="Simakov O."/>
            <person name="Marletaz F."/>
            <person name="Cho S.J."/>
            <person name="Edsinger-Gonzales E."/>
            <person name="Havlak P."/>
            <person name="Hellsten U."/>
            <person name="Kuo D.H."/>
            <person name="Larsson T."/>
            <person name="Lv J."/>
            <person name="Arendt D."/>
            <person name="Savage R."/>
            <person name="Osoegawa K."/>
            <person name="de Jong P."/>
            <person name="Grimwood J."/>
            <person name="Chapman J.A."/>
            <person name="Shapiro H."/>
            <person name="Aerts A."/>
            <person name="Otillar R.P."/>
            <person name="Terry A.Y."/>
            <person name="Boore J.L."/>
            <person name="Grigoriev I.V."/>
            <person name="Lindberg D.R."/>
            <person name="Seaver E.C."/>
            <person name="Weisblat D.A."/>
            <person name="Putnam N.H."/>
            <person name="Rokhsar D.S."/>
        </authorList>
    </citation>
    <scope>NUCLEOTIDE SEQUENCE</scope>
    <source>
        <strain evidence="8 10">I ESC-2004</strain>
    </source>
</reference>
<feature type="transmembrane region" description="Helical" evidence="6">
    <location>
        <begin position="212"/>
        <end position="231"/>
    </location>
</feature>
<dbReference type="GO" id="GO:0016020">
    <property type="term" value="C:membrane"/>
    <property type="evidence" value="ECO:0007669"/>
    <property type="project" value="UniProtKB-SubCell"/>
</dbReference>
<evidence type="ECO:0000256" key="2">
    <source>
        <dbReference type="ARBA" id="ARBA00022692"/>
    </source>
</evidence>
<name>R7TMC4_CAPTE</name>
<evidence type="ECO:0000313" key="9">
    <source>
        <dbReference type="EnsemblMetazoa" id="CapteP215199"/>
    </source>
</evidence>
<dbReference type="InterPro" id="IPR017452">
    <property type="entry name" value="GPCR_Rhodpsn_7TM"/>
</dbReference>
<evidence type="ECO:0000259" key="7">
    <source>
        <dbReference type="PROSITE" id="PS50262"/>
    </source>
</evidence>
<evidence type="ECO:0000256" key="6">
    <source>
        <dbReference type="SAM" id="Phobius"/>
    </source>
</evidence>
<dbReference type="PANTHER" id="PTHR46641">
    <property type="entry name" value="FMRFAMIDE RECEPTOR-RELATED"/>
    <property type="match status" value="1"/>
</dbReference>
<dbReference type="SUPFAM" id="SSF81321">
    <property type="entry name" value="Family A G protein-coupled receptor-like"/>
    <property type="match status" value="1"/>
</dbReference>
<evidence type="ECO:0000313" key="10">
    <source>
        <dbReference type="Proteomes" id="UP000014760"/>
    </source>
</evidence>
<feature type="transmembrane region" description="Helical" evidence="6">
    <location>
        <begin position="109"/>
        <end position="130"/>
    </location>
</feature>
<keyword evidence="4 6" id="KW-0472">Membrane</keyword>
<evidence type="ECO:0000256" key="1">
    <source>
        <dbReference type="ARBA" id="ARBA00004370"/>
    </source>
</evidence>
<dbReference type="HOGENOM" id="CLU_009579_24_4_1"/>
<dbReference type="GO" id="GO:0004930">
    <property type="term" value="F:G protein-coupled receptor activity"/>
    <property type="evidence" value="ECO:0007669"/>
    <property type="project" value="InterPro"/>
</dbReference>
<dbReference type="InterPro" id="IPR052954">
    <property type="entry name" value="GPCR-Ligand_Int"/>
</dbReference>
<keyword evidence="10" id="KW-1185">Reference proteome</keyword>
<comment type="subcellular location">
    <subcellularLocation>
        <location evidence="1">Membrane</location>
    </subcellularLocation>
</comment>
<dbReference type="InterPro" id="IPR000276">
    <property type="entry name" value="GPCR_Rhodpsn"/>
</dbReference>
<dbReference type="CDD" id="cd14978">
    <property type="entry name" value="7tmA_FMRFamide_R-like"/>
    <property type="match status" value="1"/>
</dbReference>
<dbReference type="OMA" id="NFVLYCW"/>
<feature type="domain" description="G-protein coupled receptors family 1 profile" evidence="7">
    <location>
        <begin position="49"/>
        <end position="327"/>
    </location>
</feature>
<evidence type="ECO:0000256" key="3">
    <source>
        <dbReference type="ARBA" id="ARBA00022989"/>
    </source>
</evidence>
<dbReference type="PANTHER" id="PTHR46641:SF2">
    <property type="entry name" value="FMRFAMIDE RECEPTOR"/>
    <property type="match status" value="1"/>
</dbReference>
<dbReference type="Gene3D" id="1.20.1070.10">
    <property type="entry name" value="Rhodopsin 7-helix transmembrane proteins"/>
    <property type="match status" value="1"/>
</dbReference>
<dbReference type="Proteomes" id="UP000014760">
    <property type="component" value="Unassembled WGS sequence"/>
</dbReference>
<feature type="transmembrane region" description="Helical" evidence="6">
    <location>
        <begin position="37"/>
        <end position="58"/>
    </location>
</feature>
<dbReference type="STRING" id="283909.R7TMC4"/>
<organism evidence="8">
    <name type="scientific">Capitella teleta</name>
    <name type="common">Polychaete worm</name>
    <dbReference type="NCBI Taxonomy" id="283909"/>
    <lineage>
        <taxon>Eukaryota</taxon>
        <taxon>Metazoa</taxon>
        <taxon>Spiralia</taxon>
        <taxon>Lophotrochozoa</taxon>
        <taxon>Annelida</taxon>
        <taxon>Polychaeta</taxon>
        <taxon>Sedentaria</taxon>
        <taxon>Scolecida</taxon>
        <taxon>Capitellidae</taxon>
        <taxon>Capitella</taxon>
    </lineage>
</organism>